<proteinExistence type="inferred from homology"/>
<accession>A0ABT7E2K7</accession>
<dbReference type="PROSITE" id="PS51918">
    <property type="entry name" value="RADICAL_SAM"/>
    <property type="match status" value="1"/>
</dbReference>
<dbReference type="PANTHER" id="PTHR13932:SF5">
    <property type="entry name" value="RADICAL S-ADENOSYL METHIONINE DOMAIN-CONTAINING PROTEIN 1, MITOCHONDRIAL"/>
    <property type="match status" value="1"/>
</dbReference>
<name>A0ABT7E2K7_9NEIS</name>
<dbReference type="SFLD" id="SFLDF00288">
    <property type="entry name" value="HemN-like__clustered_with_nucl"/>
    <property type="match status" value="1"/>
</dbReference>
<keyword evidence="2" id="KW-0411">Iron-sulfur</keyword>
<dbReference type="SFLD" id="SFLDS00029">
    <property type="entry name" value="Radical_SAM"/>
    <property type="match status" value="1"/>
</dbReference>
<evidence type="ECO:0000313" key="4">
    <source>
        <dbReference type="EMBL" id="MDK2126279.1"/>
    </source>
</evidence>
<dbReference type="InterPro" id="IPR058240">
    <property type="entry name" value="rSAM_sf"/>
</dbReference>
<dbReference type="InterPro" id="IPR007197">
    <property type="entry name" value="rSAM"/>
</dbReference>
<gene>
    <name evidence="4" type="primary">hemW</name>
    <name evidence="4" type="ORF">PZA18_19730</name>
</gene>
<dbReference type="Pfam" id="PF06969">
    <property type="entry name" value="HemN_C"/>
    <property type="match status" value="1"/>
</dbReference>
<dbReference type="CDD" id="cd01335">
    <property type="entry name" value="Radical_SAM"/>
    <property type="match status" value="1"/>
</dbReference>
<dbReference type="SFLD" id="SFLDF00562">
    <property type="entry name" value="HemN-like__clustered_with_heat"/>
    <property type="match status" value="1"/>
</dbReference>
<dbReference type="Proteomes" id="UP001172778">
    <property type="component" value="Unassembled WGS sequence"/>
</dbReference>
<dbReference type="SFLD" id="SFLDG01082">
    <property type="entry name" value="B12-binding_domain_containing"/>
    <property type="match status" value="1"/>
</dbReference>
<keyword evidence="5" id="KW-1185">Reference proteome</keyword>
<protein>
    <recommendedName>
        <fullName evidence="2">Heme chaperone HemW</fullName>
    </recommendedName>
</protein>
<keyword evidence="2" id="KW-0349">Heme</keyword>
<dbReference type="EMBL" id="JARRAF010000035">
    <property type="protein sequence ID" value="MDK2126279.1"/>
    <property type="molecule type" value="Genomic_DNA"/>
</dbReference>
<evidence type="ECO:0000313" key="5">
    <source>
        <dbReference type="Proteomes" id="UP001172778"/>
    </source>
</evidence>
<comment type="caution">
    <text evidence="4">The sequence shown here is derived from an EMBL/GenBank/DDBJ whole genome shotgun (WGS) entry which is preliminary data.</text>
</comment>
<dbReference type="InterPro" id="IPR004559">
    <property type="entry name" value="HemW-like"/>
</dbReference>
<dbReference type="InterPro" id="IPR010723">
    <property type="entry name" value="HemN_C"/>
</dbReference>
<keyword evidence="2" id="KW-0479">Metal-binding</keyword>
<evidence type="ECO:0000259" key="3">
    <source>
        <dbReference type="PROSITE" id="PS51918"/>
    </source>
</evidence>
<dbReference type="PANTHER" id="PTHR13932">
    <property type="entry name" value="COPROPORPHYRINIGEN III OXIDASE"/>
    <property type="match status" value="1"/>
</dbReference>
<keyword evidence="2" id="KW-0004">4Fe-4S</keyword>
<reference evidence="4" key="1">
    <citation type="submission" date="2023-03" db="EMBL/GenBank/DDBJ databases">
        <title>Chitinimonas shenzhenensis gen. nov., sp. nov., a novel member of family Burkholderiaceae isolated from activated sludge collected in Shen Zhen, China.</title>
        <authorList>
            <person name="Wang X."/>
        </authorList>
    </citation>
    <scope>NUCLEOTIDE SEQUENCE</scope>
    <source>
        <strain evidence="4">DQS-5</strain>
    </source>
</reference>
<evidence type="ECO:0000256" key="2">
    <source>
        <dbReference type="RuleBase" id="RU364116"/>
    </source>
</evidence>
<feature type="domain" description="Radical SAM core" evidence="3">
    <location>
        <begin position="15"/>
        <end position="247"/>
    </location>
</feature>
<keyword evidence="2" id="KW-0408">Iron</keyword>
<keyword evidence="2" id="KW-0949">S-adenosyl-L-methionine</keyword>
<dbReference type="Gene3D" id="3.30.750.200">
    <property type="match status" value="1"/>
</dbReference>
<dbReference type="NCBIfam" id="TIGR00539">
    <property type="entry name" value="hemN_rel"/>
    <property type="match status" value="1"/>
</dbReference>
<organism evidence="4 5">
    <name type="scientific">Parachitinimonas caeni</name>
    <dbReference type="NCBI Taxonomy" id="3031301"/>
    <lineage>
        <taxon>Bacteria</taxon>
        <taxon>Pseudomonadati</taxon>
        <taxon>Pseudomonadota</taxon>
        <taxon>Betaproteobacteria</taxon>
        <taxon>Neisseriales</taxon>
        <taxon>Chitinibacteraceae</taxon>
        <taxon>Parachitinimonas</taxon>
    </lineage>
</organism>
<comment type="similarity">
    <text evidence="1">Belongs to the anaerobic coproporphyrinogen-III oxidase family. HemW subfamily.</text>
</comment>
<keyword evidence="2" id="KW-0963">Cytoplasm</keyword>
<comment type="subcellular location">
    <subcellularLocation>
        <location evidence="2">Cytoplasm</location>
    </subcellularLocation>
</comment>
<keyword evidence="2" id="KW-0143">Chaperone</keyword>
<dbReference type="InterPro" id="IPR006638">
    <property type="entry name" value="Elp3/MiaA/NifB-like_rSAM"/>
</dbReference>
<evidence type="ECO:0000256" key="1">
    <source>
        <dbReference type="ARBA" id="ARBA00006100"/>
    </source>
</evidence>
<dbReference type="SMART" id="SM00729">
    <property type="entry name" value="Elp3"/>
    <property type="match status" value="1"/>
</dbReference>
<comment type="function">
    <text evidence="2">Probably acts as a heme chaperone, transferring heme to an unknown acceptor. Binds one molecule of heme per monomer, possibly covalently. Binds 1 [4Fe-4S] cluster. The cluster is coordinated with 3 cysteines and an exchangeable S-adenosyl-L-methionine.</text>
</comment>
<sequence length="392" mass="43755">MSTIALPIGKSNWQLKALPPLSLYIHFPWCVRKCPYCDFNSHEARGGVPEDDYIAALVTDLESLLPLIWGRPIHSIFMGGGTPSLFSAQAMDQLLSALRARLKILPEAEITLEANPGTFEYEKFRDYRAAGINRLSVGIQSFDAGHLSAIGRIHNGDEARRAAEIAASHFDNFNLDLMFALPGQTLQQALADISTALSSGPSHLSCYHLTLEPNTYFHRYPPELPDDDAAADMHDAIEARLVEAGFIHYETSAYCRPGKMSYHNRNYWEFGDYLGIGAGAHGKISFPDRIIRQARYKQPAAYLNAVADGSAVQTEETLSLEQLPFEFMLNTMRLADGFPVELFQERTGLPLSALNRGLQQAESLGLIERDHQTIRPSAQGRRYQNRLLELFL</sequence>
<dbReference type="RefSeq" id="WP_284102599.1">
    <property type="nucleotide sequence ID" value="NZ_JARRAF010000035.1"/>
</dbReference>
<dbReference type="SUPFAM" id="SSF102114">
    <property type="entry name" value="Radical SAM enzymes"/>
    <property type="match status" value="1"/>
</dbReference>
<dbReference type="Pfam" id="PF04055">
    <property type="entry name" value="Radical_SAM"/>
    <property type="match status" value="1"/>
</dbReference>
<dbReference type="SFLD" id="SFLDG01065">
    <property type="entry name" value="anaerobic_coproporphyrinogen-I"/>
    <property type="match status" value="1"/>
</dbReference>
<dbReference type="InterPro" id="IPR034505">
    <property type="entry name" value="Coproporphyrinogen-III_oxidase"/>
</dbReference>